<dbReference type="CDD" id="cd00085">
    <property type="entry name" value="HNHc"/>
    <property type="match status" value="1"/>
</dbReference>
<organism evidence="6 7">
    <name type="scientific">Shewanella algae</name>
    <dbReference type="NCBI Taxonomy" id="38313"/>
    <lineage>
        <taxon>Bacteria</taxon>
        <taxon>Pseudomonadati</taxon>
        <taxon>Pseudomonadota</taxon>
        <taxon>Gammaproteobacteria</taxon>
        <taxon>Alteromonadales</taxon>
        <taxon>Shewanellaceae</taxon>
        <taxon>Shewanella</taxon>
    </lineage>
</organism>
<evidence type="ECO:0000256" key="4">
    <source>
        <dbReference type="ARBA" id="ARBA00040194"/>
    </source>
</evidence>
<dbReference type="PANTHER" id="PTHR41286">
    <property type="entry name" value="HNH NUCLEASE YAJD-RELATED"/>
    <property type="match status" value="1"/>
</dbReference>
<dbReference type="Pfam" id="PF01844">
    <property type="entry name" value="HNH"/>
    <property type="match status" value="1"/>
</dbReference>
<evidence type="ECO:0000313" key="7">
    <source>
        <dbReference type="Proteomes" id="UP000254069"/>
    </source>
</evidence>
<dbReference type="EMBL" id="UGYO01000001">
    <property type="protein sequence ID" value="SUI75328.1"/>
    <property type="molecule type" value="Genomic_DNA"/>
</dbReference>
<dbReference type="SMART" id="SM00507">
    <property type="entry name" value="HNHc"/>
    <property type="match status" value="1"/>
</dbReference>
<dbReference type="GO" id="GO:0008270">
    <property type="term" value="F:zinc ion binding"/>
    <property type="evidence" value="ECO:0007669"/>
    <property type="project" value="InterPro"/>
</dbReference>
<evidence type="ECO:0000256" key="2">
    <source>
        <dbReference type="ARBA" id="ARBA00022801"/>
    </source>
</evidence>
<dbReference type="PANTHER" id="PTHR41286:SF1">
    <property type="entry name" value="HNH NUCLEASE YAJD-RELATED"/>
    <property type="match status" value="1"/>
</dbReference>
<dbReference type="GO" id="GO:0004519">
    <property type="term" value="F:endonuclease activity"/>
    <property type="evidence" value="ECO:0007669"/>
    <property type="project" value="UniProtKB-KW"/>
</dbReference>
<accession>A0A380A6I3</accession>
<dbReference type="InterPro" id="IPR002711">
    <property type="entry name" value="HNH"/>
</dbReference>
<evidence type="ECO:0000256" key="3">
    <source>
        <dbReference type="ARBA" id="ARBA00038412"/>
    </source>
</evidence>
<dbReference type="GO" id="GO:0016787">
    <property type="term" value="F:hydrolase activity"/>
    <property type="evidence" value="ECO:0007669"/>
    <property type="project" value="UniProtKB-KW"/>
</dbReference>
<reference evidence="6 7" key="1">
    <citation type="submission" date="2018-06" db="EMBL/GenBank/DDBJ databases">
        <authorList>
            <consortium name="Pathogen Informatics"/>
            <person name="Doyle S."/>
        </authorList>
    </citation>
    <scope>NUCLEOTIDE SEQUENCE [LARGE SCALE GENOMIC DNA]</scope>
    <source>
        <strain evidence="6 7">NCTC10738</strain>
    </source>
</reference>
<dbReference type="InterPro" id="IPR003615">
    <property type="entry name" value="HNH_nuc"/>
</dbReference>
<keyword evidence="6" id="KW-0255">Endonuclease</keyword>
<evidence type="ECO:0000313" key="6">
    <source>
        <dbReference type="EMBL" id="SUI75328.1"/>
    </source>
</evidence>
<proteinExistence type="inferred from homology"/>
<dbReference type="GO" id="GO:0003676">
    <property type="term" value="F:nucleic acid binding"/>
    <property type="evidence" value="ECO:0007669"/>
    <property type="project" value="InterPro"/>
</dbReference>
<gene>
    <name evidence="6" type="ORF">NCTC10738_02330</name>
</gene>
<protein>
    <recommendedName>
        <fullName evidence="4">Putative HNH nuclease YajD</fullName>
    </recommendedName>
</protein>
<comment type="similarity">
    <text evidence="3">Belongs to the HNH nuclease family.</text>
</comment>
<keyword evidence="1" id="KW-0540">Nuclease</keyword>
<evidence type="ECO:0000256" key="1">
    <source>
        <dbReference type="ARBA" id="ARBA00022722"/>
    </source>
</evidence>
<dbReference type="Gene3D" id="1.10.30.50">
    <property type="match status" value="1"/>
</dbReference>
<dbReference type="Proteomes" id="UP000254069">
    <property type="component" value="Unassembled WGS sequence"/>
</dbReference>
<keyword evidence="7" id="KW-1185">Reference proteome</keyword>
<dbReference type="RefSeq" id="WP_115389741.1">
    <property type="nucleotide sequence ID" value="NZ_CP047422.1"/>
</dbReference>
<dbReference type="AlphaFoldDB" id="A0A380A6I3"/>
<feature type="domain" description="HNH nuclease" evidence="5">
    <location>
        <begin position="82"/>
        <end position="139"/>
    </location>
</feature>
<dbReference type="GO" id="GO:0005829">
    <property type="term" value="C:cytosol"/>
    <property type="evidence" value="ECO:0007669"/>
    <property type="project" value="TreeGrafter"/>
</dbReference>
<sequence length="144" mass="17072">MELEIQVTFRTGDSIRTRRYKSEQSALRGIWKWLSKHQDKADIQASFFSPELGHRAFEHPEQLSEFEPKTIDNFYQSRAWLALRYQVLQTHEHKCVECNRTKAEHNIVLHVDHILPRSKYPHKALDINNMQILCEDCNLGKLDK</sequence>
<name>A0A380A6I3_9GAMM</name>
<keyword evidence="2" id="KW-0378">Hydrolase</keyword>
<evidence type="ECO:0000259" key="5">
    <source>
        <dbReference type="SMART" id="SM00507"/>
    </source>
</evidence>